<proteinExistence type="predicted"/>
<organism evidence="2 3">
    <name type="scientific">Pandoravirus japonicus</name>
    <dbReference type="NCBI Taxonomy" id="2823154"/>
    <lineage>
        <taxon>Viruses</taxon>
        <taxon>Pandoravirus</taxon>
    </lineage>
</organism>
<protein>
    <submittedName>
        <fullName evidence="2">Uncharacterized protein</fullName>
    </submittedName>
</protein>
<feature type="region of interest" description="Disordered" evidence="1">
    <location>
        <begin position="1"/>
        <end position="25"/>
    </location>
</feature>
<evidence type="ECO:0000313" key="2">
    <source>
        <dbReference type="EMBL" id="BCU03647.1"/>
    </source>
</evidence>
<feature type="region of interest" description="Disordered" evidence="1">
    <location>
        <begin position="66"/>
        <end position="87"/>
    </location>
</feature>
<evidence type="ECO:0000256" key="1">
    <source>
        <dbReference type="SAM" id="MobiDB-lite"/>
    </source>
</evidence>
<dbReference type="Proteomes" id="UP001253637">
    <property type="component" value="Segment"/>
</dbReference>
<reference evidence="2" key="1">
    <citation type="submission" date="2021-04" db="EMBL/GenBank/DDBJ databases">
        <title>Draft Genome Sequence of Pandoravirus japonicus, Isolated from the Sabaishi River of Niigata, Japan.</title>
        <authorList>
            <person name="Hosokawa N."/>
            <person name="Takahashi H."/>
            <person name="Aoki K."/>
            <person name="Takemura M."/>
        </authorList>
    </citation>
    <scope>NUCLEOTIDE SEQUENCE</scope>
</reference>
<sequence length="87" mass="10254">MRRTSSRPLGALSRRSNKKNAKQKRTPCRPCIFVFFFIPRRLATRLQTHVTPTFACAYGHCCSLSRDAQQKKREKETKVWRGKKDRE</sequence>
<evidence type="ECO:0000313" key="3">
    <source>
        <dbReference type="Proteomes" id="UP001253637"/>
    </source>
</evidence>
<feature type="compositionally biased region" description="Basic and acidic residues" evidence="1">
    <location>
        <begin position="68"/>
        <end position="87"/>
    </location>
</feature>
<accession>A0A811BR89</accession>
<name>A0A811BR89_9VIRU</name>
<feature type="compositionally biased region" description="Basic residues" evidence="1">
    <location>
        <begin position="15"/>
        <end position="25"/>
    </location>
</feature>
<dbReference type="EMBL" id="LC625835">
    <property type="protein sequence ID" value="BCU03647.1"/>
    <property type="molecule type" value="Genomic_DNA"/>
</dbReference>